<dbReference type="GO" id="GO:0016787">
    <property type="term" value="F:hydrolase activity"/>
    <property type="evidence" value="ECO:0007669"/>
    <property type="project" value="UniProtKB-KW"/>
</dbReference>
<dbReference type="InterPro" id="IPR010285">
    <property type="entry name" value="DNA_helicase_pif1-like_DEAD"/>
</dbReference>
<dbReference type="SUPFAM" id="SSF52540">
    <property type="entry name" value="P-loop containing nucleoside triphosphate hydrolases"/>
    <property type="match status" value="2"/>
</dbReference>
<dbReference type="GO" id="GO:0000723">
    <property type="term" value="P:telomere maintenance"/>
    <property type="evidence" value="ECO:0007669"/>
    <property type="project" value="InterPro"/>
</dbReference>
<feature type="non-terminal residue" evidence="5">
    <location>
        <position position="729"/>
    </location>
</feature>
<keyword evidence="1" id="KW-0234">DNA repair</keyword>
<dbReference type="Gene3D" id="3.40.50.300">
    <property type="entry name" value="P-loop containing nucleotide triphosphate hydrolases"/>
    <property type="match status" value="1"/>
</dbReference>
<proteinExistence type="inferred from homology"/>
<dbReference type="GO" id="GO:0006281">
    <property type="term" value="P:DNA repair"/>
    <property type="evidence" value="ECO:0007669"/>
    <property type="project" value="UniProtKB-KW"/>
</dbReference>
<dbReference type="PANTHER" id="PTHR10492:SF57">
    <property type="entry name" value="ATP-DEPENDENT DNA HELICASE"/>
    <property type="match status" value="1"/>
</dbReference>
<dbReference type="Pfam" id="PF21530">
    <property type="entry name" value="Pif1_2B_dom"/>
    <property type="match status" value="1"/>
</dbReference>
<dbReference type="EC" id="5.6.2.3" evidence="1"/>
<evidence type="ECO:0000256" key="1">
    <source>
        <dbReference type="RuleBase" id="RU363044"/>
    </source>
</evidence>
<sequence>MDEDGYPCYKRRDTGQYTRRDGFEFDNRSVVPHNKELLQRLNCHINVEVVSNIKAVKYLYKYIYKGPDAAAIVIQESDENSNQAVINHDEIKDYLETRYVSPPEACARILNFHMHDKSHTITRLSIHLPNQQTIMIDEIDNDAAIQSALRKNTTLTAYFTLNQYDRESRNFTYAEIPEHYTFKKQNAEWIWAKRKKHFNVIGRIYSVSPTQTELFHLRLLLIHVKGAISFEDLRTVNGILHPTFMSTCLALGLIEDDNEWMTAMREAEIWMMPRQLRQLFVRILMHCKPIHPEELWEEFKDSLAEDYSRTSSLYQAHLKAYIQINSLLTAEGSSLANFPSMPQINDVDDIDDDMLPDQHRIIGSDQYQKLNEKQKHVVDTVLIRILNTTTDNESRCIFIDGPGGSGKTFIYTTLYHLLRSQDKKLCTMAYTGIAATLLPRGKTVHKTFKLPIALYHDSSPTIKVQSTEANYLKNVDLFIWDEAPMAPRHALELVDRTLRDIMDNDQSFGGKIVLLGGDFRQLLPVKKYATRSEVVNLSIKFSFLWHEFTRFCLTENMRTLPEEVEFTNFLLAVGDGTININDFDLCLPENCLAPLNADIVEDTYGEVIRQGEYEKLTKWAILAARNNDVDDINKKVVELLDKTTERIYTSINTIKECDNGIMAEALLPEYLETLNPPNLPPHELKLRVNAVVMLIRNLSVNEGLCNGTRLRILELSNHLLKCKVLTGDK</sequence>
<evidence type="ECO:0000259" key="3">
    <source>
        <dbReference type="Pfam" id="PF21530"/>
    </source>
</evidence>
<dbReference type="InterPro" id="IPR049163">
    <property type="entry name" value="Pif1-like_2B_dom"/>
</dbReference>
<comment type="cofactor">
    <cofactor evidence="1">
        <name>Mg(2+)</name>
        <dbReference type="ChEBI" id="CHEBI:18420"/>
    </cofactor>
</comment>
<dbReference type="GO" id="GO:0043139">
    <property type="term" value="F:5'-3' DNA helicase activity"/>
    <property type="evidence" value="ECO:0007669"/>
    <property type="project" value="UniProtKB-EC"/>
</dbReference>
<dbReference type="Proteomes" id="UP000694866">
    <property type="component" value="Unplaced"/>
</dbReference>
<name>A0A9R1U912_9HYME</name>
<keyword evidence="1" id="KW-0227">DNA damage</keyword>
<organism evidence="4 5">
    <name type="scientific">Fopius arisanus</name>
    <dbReference type="NCBI Taxonomy" id="64838"/>
    <lineage>
        <taxon>Eukaryota</taxon>
        <taxon>Metazoa</taxon>
        <taxon>Ecdysozoa</taxon>
        <taxon>Arthropoda</taxon>
        <taxon>Hexapoda</taxon>
        <taxon>Insecta</taxon>
        <taxon>Pterygota</taxon>
        <taxon>Neoptera</taxon>
        <taxon>Endopterygota</taxon>
        <taxon>Hymenoptera</taxon>
        <taxon>Apocrita</taxon>
        <taxon>Ichneumonoidea</taxon>
        <taxon>Braconidae</taxon>
        <taxon>Opiinae</taxon>
        <taxon>Fopius</taxon>
    </lineage>
</organism>
<comment type="catalytic activity">
    <reaction evidence="1">
        <text>ATP + H2O = ADP + phosphate + H(+)</text>
        <dbReference type="Rhea" id="RHEA:13065"/>
        <dbReference type="ChEBI" id="CHEBI:15377"/>
        <dbReference type="ChEBI" id="CHEBI:15378"/>
        <dbReference type="ChEBI" id="CHEBI:30616"/>
        <dbReference type="ChEBI" id="CHEBI:43474"/>
        <dbReference type="ChEBI" id="CHEBI:456216"/>
        <dbReference type="EC" id="5.6.2.3"/>
    </reaction>
</comment>
<evidence type="ECO:0000313" key="5">
    <source>
        <dbReference type="RefSeq" id="XP_011313496.1"/>
    </source>
</evidence>
<accession>A0A9R1U912</accession>
<keyword evidence="1" id="KW-0547">Nucleotide-binding</keyword>
<dbReference type="OrthoDB" id="10053386at2759"/>
<keyword evidence="4" id="KW-1185">Reference proteome</keyword>
<dbReference type="PANTHER" id="PTHR10492">
    <property type="match status" value="1"/>
</dbReference>
<gene>
    <name evidence="5" type="primary">LOC105272967</name>
</gene>
<keyword evidence="1" id="KW-0378">Hydrolase</keyword>
<feature type="domain" description="DNA helicase Pif1-like 2B" evidence="3">
    <location>
        <begin position="669"/>
        <end position="715"/>
    </location>
</feature>
<dbReference type="KEGG" id="fas:105272967"/>
<dbReference type="GeneID" id="105272967"/>
<keyword evidence="1" id="KW-0233">DNA recombination</keyword>
<dbReference type="InterPro" id="IPR027417">
    <property type="entry name" value="P-loop_NTPase"/>
</dbReference>
<dbReference type="Pfam" id="PF05970">
    <property type="entry name" value="PIF1"/>
    <property type="match status" value="1"/>
</dbReference>
<dbReference type="GO" id="GO:0006310">
    <property type="term" value="P:DNA recombination"/>
    <property type="evidence" value="ECO:0007669"/>
    <property type="project" value="UniProtKB-KW"/>
</dbReference>
<protein>
    <recommendedName>
        <fullName evidence="1">ATP-dependent DNA helicase</fullName>
        <ecNumber evidence="1">5.6.2.3</ecNumber>
    </recommendedName>
</protein>
<dbReference type="AlphaFoldDB" id="A0A9R1U912"/>
<keyword evidence="1" id="KW-0347">Helicase</keyword>
<evidence type="ECO:0000259" key="2">
    <source>
        <dbReference type="Pfam" id="PF05970"/>
    </source>
</evidence>
<feature type="domain" description="DNA helicase Pif1-like DEAD-box helicase" evidence="2">
    <location>
        <begin position="369"/>
        <end position="580"/>
    </location>
</feature>
<comment type="similarity">
    <text evidence="1">Belongs to the helicase family.</text>
</comment>
<evidence type="ECO:0000313" key="4">
    <source>
        <dbReference type="Proteomes" id="UP000694866"/>
    </source>
</evidence>
<keyword evidence="1" id="KW-0067">ATP-binding</keyword>
<dbReference type="RefSeq" id="XP_011313496.1">
    <property type="nucleotide sequence ID" value="XM_011315194.1"/>
</dbReference>
<reference evidence="5" key="1">
    <citation type="submission" date="2025-08" db="UniProtKB">
        <authorList>
            <consortium name="RefSeq"/>
        </authorList>
    </citation>
    <scope>IDENTIFICATION</scope>
    <source>
        <strain evidence="5">USDA-PBARC FA_bdor</strain>
        <tissue evidence="5">Whole organism</tissue>
    </source>
</reference>
<dbReference type="GO" id="GO:0005524">
    <property type="term" value="F:ATP binding"/>
    <property type="evidence" value="ECO:0007669"/>
    <property type="project" value="UniProtKB-KW"/>
</dbReference>